<dbReference type="Proteomes" id="UP000736672">
    <property type="component" value="Unassembled WGS sequence"/>
</dbReference>
<feature type="region of interest" description="Disordered" evidence="1">
    <location>
        <begin position="61"/>
        <end position="81"/>
    </location>
</feature>
<gene>
    <name evidence="3" type="ORF">B0J15DRAFT_398619</name>
</gene>
<keyword evidence="2" id="KW-1133">Transmembrane helix</keyword>
<dbReference type="OrthoDB" id="5201563at2759"/>
<keyword evidence="2" id="KW-0812">Transmembrane</keyword>
<feature type="transmembrane region" description="Helical" evidence="2">
    <location>
        <begin position="110"/>
        <end position="129"/>
    </location>
</feature>
<keyword evidence="2" id="KW-0472">Membrane</keyword>
<keyword evidence="4" id="KW-1185">Reference proteome</keyword>
<dbReference type="EMBL" id="JAGTJS010000011">
    <property type="protein sequence ID" value="KAH7253348.1"/>
    <property type="molecule type" value="Genomic_DNA"/>
</dbReference>
<reference evidence="3" key="1">
    <citation type="journal article" date="2021" name="Nat. Commun.">
        <title>Genetic determinants of endophytism in the Arabidopsis root mycobiome.</title>
        <authorList>
            <person name="Mesny F."/>
            <person name="Miyauchi S."/>
            <person name="Thiergart T."/>
            <person name="Pickel B."/>
            <person name="Atanasova L."/>
            <person name="Karlsson M."/>
            <person name="Huettel B."/>
            <person name="Barry K.W."/>
            <person name="Haridas S."/>
            <person name="Chen C."/>
            <person name="Bauer D."/>
            <person name="Andreopoulos W."/>
            <person name="Pangilinan J."/>
            <person name="LaButti K."/>
            <person name="Riley R."/>
            <person name="Lipzen A."/>
            <person name="Clum A."/>
            <person name="Drula E."/>
            <person name="Henrissat B."/>
            <person name="Kohler A."/>
            <person name="Grigoriev I.V."/>
            <person name="Martin F.M."/>
            <person name="Hacquard S."/>
        </authorList>
    </citation>
    <scope>NUCLEOTIDE SEQUENCE</scope>
    <source>
        <strain evidence="3">FSSC 5 MPI-SDFR-AT-0091</strain>
    </source>
</reference>
<organism evidence="3 4">
    <name type="scientific">Fusarium solani</name>
    <name type="common">Filamentous fungus</name>
    <dbReference type="NCBI Taxonomy" id="169388"/>
    <lineage>
        <taxon>Eukaryota</taxon>
        <taxon>Fungi</taxon>
        <taxon>Dikarya</taxon>
        <taxon>Ascomycota</taxon>
        <taxon>Pezizomycotina</taxon>
        <taxon>Sordariomycetes</taxon>
        <taxon>Hypocreomycetidae</taxon>
        <taxon>Hypocreales</taxon>
        <taxon>Nectriaceae</taxon>
        <taxon>Fusarium</taxon>
        <taxon>Fusarium solani species complex</taxon>
    </lineage>
</organism>
<evidence type="ECO:0000256" key="1">
    <source>
        <dbReference type="SAM" id="MobiDB-lite"/>
    </source>
</evidence>
<evidence type="ECO:0000256" key="2">
    <source>
        <dbReference type="SAM" id="Phobius"/>
    </source>
</evidence>
<evidence type="ECO:0000313" key="3">
    <source>
        <dbReference type="EMBL" id="KAH7253348.1"/>
    </source>
</evidence>
<protein>
    <submittedName>
        <fullName evidence="3">Uncharacterized protein</fullName>
    </submittedName>
</protein>
<feature type="region of interest" description="Disordered" evidence="1">
    <location>
        <begin position="28"/>
        <end position="47"/>
    </location>
</feature>
<name>A0A9P9K9S2_FUSSL</name>
<dbReference type="AlphaFoldDB" id="A0A9P9K9S2"/>
<comment type="caution">
    <text evidence="3">The sequence shown here is derived from an EMBL/GenBank/DDBJ whole genome shotgun (WGS) entry which is preliminary data.</text>
</comment>
<accession>A0A9P9K9S2</accession>
<evidence type="ECO:0000313" key="4">
    <source>
        <dbReference type="Proteomes" id="UP000736672"/>
    </source>
</evidence>
<proteinExistence type="predicted"/>
<sequence>MATETATTASEARQLRLDAATSRLLEDYEIHHSSSPANRQRDGEPGTVIVAGNIRREAQPSDFDSTLAPHPPVPYPVSNPEWWPGNFRNVPEYRPVNRNLDWDERRQSPLFTVVGGVMVWGCCFMANWAQLWRNTAGSVTNIGLSKVGGEW</sequence>